<dbReference type="EMBL" id="JMCB01000001">
    <property type="protein sequence ID" value="KFE71767.1"/>
    <property type="molecule type" value="Genomic_DNA"/>
</dbReference>
<comment type="caution">
    <text evidence="3">The sequence shown here is derived from an EMBL/GenBank/DDBJ whole genome shotgun (WGS) entry which is preliminary data.</text>
</comment>
<name>A0A085WVQ4_9BACT</name>
<evidence type="ECO:0000313" key="3">
    <source>
        <dbReference type="EMBL" id="KFE71767.1"/>
    </source>
</evidence>
<dbReference type="Gene3D" id="1.25.40.10">
    <property type="entry name" value="Tetratricopeptide repeat domain"/>
    <property type="match status" value="1"/>
</dbReference>
<reference evidence="3 4" key="1">
    <citation type="submission" date="2014-04" db="EMBL/GenBank/DDBJ databases">
        <title>Genome assembly of Hyalangium minutum DSM 14724.</title>
        <authorList>
            <person name="Sharma G."/>
            <person name="Subramanian S."/>
        </authorList>
    </citation>
    <scope>NUCLEOTIDE SEQUENCE [LARGE SCALE GENOMIC DNA]</scope>
    <source>
        <strain evidence="3 4">DSM 14724</strain>
    </source>
</reference>
<accession>A0A085WVQ4</accession>
<evidence type="ECO:0000256" key="2">
    <source>
        <dbReference type="SAM" id="MobiDB-lite"/>
    </source>
</evidence>
<evidence type="ECO:0000256" key="1">
    <source>
        <dbReference type="PROSITE-ProRule" id="PRU00339"/>
    </source>
</evidence>
<keyword evidence="4" id="KW-1185">Reference proteome</keyword>
<dbReference type="PROSITE" id="PS50005">
    <property type="entry name" value="TPR"/>
    <property type="match status" value="1"/>
</dbReference>
<dbReference type="SUPFAM" id="SSF48452">
    <property type="entry name" value="TPR-like"/>
    <property type="match status" value="1"/>
</dbReference>
<dbReference type="Proteomes" id="UP000028725">
    <property type="component" value="Unassembled WGS sequence"/>
</dbReference>
<evidence type="ECO:0000313" key="4">
    <source>
        <dbReference type="Proteomes" id="UP000028725"/>
    </source>
</evidence>
<sequence>MKIHHFEKRSVRGGTPAQRPSEVSMAEHPTVPEIPRASMAEHPTLPEIPIEPRLGGAAAQPAQSSPLGPRPKSRAAVSEKAEEASFGRRASARSPRKGSGAREKTPAGAQPAQGSVAERLATARRLITEDQLEEAQLILERLVTMGVATGPVFTQLGATYMAQGSTDKALVFFEEALSLDAMDLMARVCRGEARMWRGDLLLAVEDLHTVLDAGTAGSPLVQRAQYLLEQVEEEQERKRR</sequence>
<organism evidence="3 4">
    <name type="scientific">Hyalangium minutum</name>
    <dbReference type="NCBI Taxonomy" id="394096"/>
    <lineage>
        <taxon>Bacteria</taxon>
        <taxon>Pseudomonadati</taxon>
        <taxon>Myxococcota</taxon>
        <taxon>Myxococcia</taxon>
        <taxon>Myxococcales</taxon>
        <taxon>Cystobacterineae</taxon>
        <taxon>Archangiaceae</taxon>
        <taxon>Hyalangium</taxon>
    </lineage>
</organism>
<keyword evidence="1" id="KW-0802">TPR repeat</keyword>
<feature type="repeat" description="TPR" evidence="1">
    <location>
        <begin position="150"/>
        <end position="183"/>
    </location>
</feature>
<protein>
    <submittedName>
        <fullName evidence="3">Uncharacterized protein</fullName>
    </submittedName>
</protein>
<dbReference type="InterPro" id="IPR019734">
    <property type="entry name" value="TPR_rpt"/>
</dbReference>
<dbReference type="InterPro" id="IPR011990">
    <property type="entry name" value="TPR-like_helical_dom_sf"/>
</dbReference>
<feature type="compositionally biased region" description="Basic and acidic residues" evidence="2">
    <location>
        <begin position="77"/>
        <end position="86"/>
    </location>
</feature>
<dbReference type="AlphaFoldDB" id="A0A085WVQ4"/>
<dbReference type="STRING" id="394096.DB31_0028"/>
<proteinExistence type="predicted"/>
<gene>
    <name evidence="3" type="ORF">DB31_0028</name>
</gene>
<dbReference type="SMART" id="SM00028">
    <property type="entry name" value="TPR"/>
    <property type="match status" value="1"/>
</dbReference>
<feature type="region of interest" description="Disordered" evidence="2">
    <location>
        <begin position="1"/>
        <end position="116"/>
    </location>
</feature>